<gene>
    <name evidence="2" type="ORF">GALL_430490</name>
</gene>
<feature type="transmembrane region" description="Helical" evidence="1">
    <location>
        <begin position="15"/>
        <end position="36"/>
    </location>
</feature>
<evidence type="ECO:0000313" key="2">
    <source>
        <dbReference type="EMBL" id="OIQ75283.1"/>
    </source>
</evidence>
<dbReference type="Pfam" id="PF11346">
    <property type="entry name" value="DUF3149"/>
    <property type="match status" value="1"/>
</dbReference>
<sequence length="63" mass="7061">MGSAWQALFGTDYGLLSLAVIVFLLGMGVFFIWFFIRKIQQSTDEHARELRAAGQSRTENGHA</sequence>
<accession>A0A1J5QCR9</accession>
<protein>
    <recommendedName>
        <fullName evidence="3">DUF3149 domain-containing protein</fullName>
    </recommendedName>
</protein>
<reference evidence="2" key="1">
    <citation type="submission" date="2016-10" db="EMBL/GenBank/DDBJ databases">
        <title>Sequence of Gallionella enrichment culture.</title>
        <authorList>
            <person name="Poehlein A."/>
            <person name="Muehling M."/>
            <person name="Daniel R."/>
        </authorList>
    </citation>
    <scope>NUCLEOTIDE SEQUENCE</scope>
</reference>
<keyword evidence="1" id="KW-0472">Membrane</keyword>
<keyword evidence="1" id="KW-1133">Transmembrane helix</keyword>
<name>A0A1J5QCR9_9ZZZZ</name>
<dbReference type="AlphaFoldDB" id="A0A1J5QCR9"/>
<proteinExistence type="predicted"/>
<dbReference type="EMBL" id="MLJW01002215">
    <property type="protein sequence ID" value="OIQ75283.1"/>
    <property type="molecule type" value="Genomic_DNA"/>
</dbReference>
<comment type="caution">
    <text evidence="2">The sequence shown here is derived from an EMBL/GenBank/DDBJ whole genome shotgun (WGS) entry which is preliminary data.</text>
</comment>
<keyword evidence="1" id="KW-0812">Transmembrane</keyword>
<dbReference type="InterPro" id="IPR021494">
    <property type="entry name" value="DUF3149"/>
</dbReference>
<organism evidence="2">
    <name type="scientific">mine drainage metagenome</name>
    <dbReference type="NCBI Taxonomy" id="410659"/>
    <lineage>
        <taxon>unclassified sequences</taxon>
        <taxon>metagenomes</taxon>
        <taxon>ecological metagenomes</taxon>
    </lineage>
</organism>
<evidence type="ECO:0008006" key="3">
    <source>
        <dbReference type="Google" id="ProtNLM"/>
    </source>
</evidence>
<evidence type="ECO:0000256" key="1">
    <source>
        <dbReference type="SAM" id="Phobius"/>
    </source>
</evidence>